<evidence type="ECO:0000313" key="2">
    <source>
        <dbReference type="Proteomes" id="UP001595699"/>
    </source>
</evidence>
<organism evidence="1 2">
    <name type="scientific">Tenggerimyces flavus</name>
    <dbReference type="NCBI Taxonomy" id="1708749"/>
    <lineage>
        <taxon>Bacteria</taxon>
        <taxon>Bacillati</taxon>
        <taxon>Actinomycetota</taxon>
        <taxon>Actinomycetes</taxon>
        <taxon>Propionibacteriales</taxon>
        <taxon>Nocardioidaceae</taxon>
        <taxon>Tenggerimyces</taxon>
    </lineage>
</organism>
<keyword evidence="2" id="KW-1185">Reference proteome</keyword>
<name>A0ABV7YDT4_9ACTN</name>
<protein>
    <submittedName>
        <fullName evidence="1">Uncharacterized protein</fullName>
    </submittedName>
</protein>
<proteinExistence type="predicted"/>
<dbReference type="Proteomes" id="UP001595699">
    <property type="component" value="Unassembled WGS sequence"/>
</dbReference>
<dbReference type="EMBL" id="JBHRZH010000017">
    <property type="protein sequence ID" value="MFC3762964.1"/>
    <property type="molecule type" value="Genomic_DNA"/>
</dbReference>
<reference evidence="2" key="1">
    <citation type="journal article" date="2019" name="Int. J. Syst. Evol. Microbiol.">
        <title>The Global Catalogue of Microorganisms (GCM) 10K type strain sequencing project: providing services to taxonomists for standard genome sequencing and annotation.</title>
        <authorList>
            <consortium name="The Broad Institute Genomics Platform"/>
            <consortium name="The Broad Institute Genome Sequencing Center for Infectious Disease"/>
            <person name="Wu L."/>
            <person name="Ma J."/>
        </authorList>
    </citation>
    <scope>NUCLEOTIDE SEQUENCE [LARGE SCALE GENOMIC DNA]</scope>
    <source>
        <strain evidence="2">CGMCC 4.7241</strain>
    </source>
</reference>
<accession>A0ABV7YDT4</accession>
<comment type="caution">
    <text evidence="1">The sequence shown here is derived from an EMBL/GenBank/DDBJ whole genome shotgun (WGS) entry which is preliminary data.</text>
</comment>
<dbReference type="RefSeq" id="WP_205119946.1">
    <property type="nucleotide sequence ID" value="NZ_JAFBCM010000001.1"/>
</dbReference>
<gene>
    <name evidence="1" type="ORF">ACFOUW_19140</name>
</gene>
<sequence length="144" mass="15898">MDDVRPVPVERMEPAALETPEAIRAHFDALVGPVRRTEFTAYGVLCDQQHRPQANRAVDGCPEHPSVQECARLVSTFAEVLAASHPHGRLLLGVSRPGPDHVVESDRRWYQGLNRTCALHDVRPLGVYVLTPTGTFAVTLDDIL</sequence>
<evidence type="ECO:0000313" key="1">
    <source>
        <dbReference type="EMBL" id="MFC3762964.1"/>
    </source>
</evidence>